<evidence type="ECO:0000313" key="1">
    <source>
        <dbReference type="EMBL" id="SFF50424.1"/>
    </source>
</evidence>
<dbReference type="Proteomes" id="UP000198589">
    <property type="component" value="Unassembled WGS sequence"/>
</dbReference>
<dbReference type="STRING" id="1798228.SAMN05216574_11566"/>
<dbReference type="AlphaFoldDB" id="A0A1I2J7B4"/>
<dbReference type="RefSeq" id="WP_092201708.1">
    <property type="nucleotide sequence ID" value="NZ_FOND01000015.1"/>
</dbReference>
<gene>
    <name evidence="1" type="ORF">SAMN05216574_11566</name>
</gene>
<proteinExistence type="predicted"/>
<accession>A0A1I2J7B4</accession>
<sequence>MIVEVVTGSDERPEARVVDIDDLGRLHLALGQVTDAEAGEVLERSGLGRLRDSETAVLDVAALRAAAEPRATAPDWQARWDEMITYARSKGWLSEDGASLSVHVEGAAGA</sequence>
<dbReference type="OrthoDB" id="3576351at2"/>
<dbReference type="EMBL" id="FOND01000015">
    <property type="protein sequence ID" value="SFF50424.1"/>
    <property type="molecule type" value="Genomic_DNA"/>
</dbReference>
<reference evidence="2" key="1">
    <citation type="submission" date="2016-10" db="EMBL/GenBank/DDBJ databases">
        <authorList>
            <person name="Varghese N."/>
            <person name="Submissions S."/>
        </authorList>
    </citation>
    <scope>NUCLEOTIDE SEQUENCE [LARGE SCALE GENOMIC DNA]</scope>
    <source>
        <strain evidence="2">DSM 46838</strain>
    </source>
</reference>
<keyword evidence="2" id="KW-1185">Reference proteome</keyword>
<evidence type="ECO:0000313" key="2">
    <source>
        <dbReference type="Proteomes" id="UP000198589"/>
    </source>
</evidence>
<name>A0A1I2J7B4_9ACTN</name>
<protein>
    <submittedName>
        <fullName evidence="1">Uncharacterized protein</fullName>
    </submittedName>
</protein>
<organism evidence="1 2">
    <name type="scientific">Blastococcus tunisiensis</name>
    <dbReference type="NCBI Taxonomy" id="1798228"/>
    <lineage>
        <taxon>Bacteria</taxon>
        <taxon>Bacillati</taxon>
        <taxon>Actinomycetota</taxon>
        <taxon>Actinomycetes</taxon>
        <taxon>Geodermatophilales</taxon>
        <taxon>Geodermatophilaceae</taxon>
        <taxon>Blastococcus</taxon>
    </lineage>
</organism>